<dbReference type="InterPro" id="IPR036909">
    <property type="entry name" value="Cyt_c-like_dom_sf"/>
</dbReference>
<dbReference type="InterPro" id="IPR009056">
    <property type="entry name" value="Cyt_c-like_dom"/>
</dbReference>
<keyword evidence="5" id="KW-1133">Transmembrane helix</keyword>
<keyword evidence="2 4" id="KW-0479">Metal-binding</keyword>
<dbReference type="AlphaFoldDB" id="A0A934SH16"/>
<evidence type="ECO:0000256" key="1">
    <source>
        <dbReference type="ARBA" id="ARBA00022617"/>
    </source>
</evidence>
<dbReference type="PROSITE" id="PS51007">
    <property type="entry name" value="CYTC"/>
    <property type="match status" value="1"/>
</dbReference>
<evidence type="ECO:0000256" key="4">
    <source>
        <dbReference type="PROSITE-ProRule" id="PRU00433"/>
    </source>
</evidence>
<dbReference type="Gene3D" id="1.10.760.10">
    <property type="entry name" value="Cytochrome c-like domain"/>
    <property type="match status" value="1"/>
</dbReference>
<dbReference type="RefSeq" id="WP_200683898.1">
    <property type="nucleotide sequence ID" value="NZ_JAEPRQ010000001.1"/>
</dbReference>
<keyword evidence="3 4" id="KW-0408">Iron</keyword>
<dbReference type="PANTHER" id="PTHR30600">
    <property type="entry name" value="CYTOCHROME C PEROXIDASE-RELATED"/>
    <property type="match status" value="1"/>
</dbReference>
<dbReference type="InterPro" id="IPR051395">
    <property type="entry name" value="Cytochrome_c_Peroxidase/MauG"/>
</dbReference>
<dbReference type="EMBL" id="JAEPRQ010000001">
    <property type="protein sequence ID" value="MBK4215044.1"/>
    <property type="molecule type" value="Genomic_DNA"/>
</dbReference>
<dbReference type="SUPFAM" id="SSF46626">
    <property type="entry name" value="Cytochrome c"/>
    <property type="match status" value="1"/>
</dbReference>
<organism evidence="7 8">
    <name type="scientific">Paracoccus caeni</name>
    <dbReference type="NCBI Taxonomy" id="657651"/>
    <lineage>
        <taxon>Bacteria</taxon>
        <taxon>Pseudomonadati</taxon>
        <taxon>Pseudomonadota</taxon>
        <taxon>Alphaproteobacteria</taxon>
        <taxon>Rhodobacterales</taxon>
        <taxon>Paracoccaceae</taxon>
        <taxon>Paracoccus</taxon>
    </lineage>
</organism>
<dbReference type="NCBIfam" id="NF040606">
    <property type="entry name" value="CytoC_perox"/>
    <property type="match status" value="1"/>
</dbReference>
<evidence type="ECO:0000256" key="3">
    <source>
        <dbReference type="ARBA" id="ARBA00023004"/>
    </source>
</evidence>
<dbReference type="InterPro" id="IPR047758">
    <property type="entry name" value="CytoC_perox"/>
</dbReference>
<gene>
    <name evidence="7" type="ORF">JJJ17_03790</name>
</gene>
<dbReference type="GO" id="GO:0046872">
    <property type="term" value="F:metal ion binding"/>
    <property type="evidence" value="ECO:0007669"/>
    <property type="project" value="UniProtKB-KW"/>
</dbReference>
<feature type="domain" description="Cytochrome c" evidence="6">
    <location>
        <begin position="320"/>
        <end position="559"/>
    </location>
</feature>
<reference evidence="7" key="1">
    <citation type="submission" date="2021-01" db="EMBL/GenBank/DDBJ databases">
        <title>Paracoccus amoyensis sp. nov., isolated from the surface seawater along the coast of Xiamen Island, China.</title>
        <authorList>
            <person name="Lyu L."/>
        </authorList>
    </citation>
    <scope>NUCLEOTIDE SEQUENCE</scope>
    <source>
        <strain evidence="7">MJ17</strain>
    </source>
</reference>
<dbReference type="Proteomes" id="UP000640485">
    <property type="component" value="Unassembled WGS sequence"/>
</dbReference>
<dbReference type="Pfam" id="PF21419">
    <property type="entry name" value="RoxA-like_Cyt-c"/>
    <property type="match status" value="1"/>
</dbReference>
<accession>A0A934SH16</accession>
<evidence type="ECO:0000259" key="6">
    <source>
        <dbReference type="PROSITE" id="PS51007"/>
    </source>
</evidence>
<evidence type="ECO:0000313" key="8">
    <source>
        <dbReference type="Proteomes" id="UP000640485"/>
    </source>
</evidence>
<keyword evidence="5" id="KW-0472">Membrane</keyword>
<proteinExistence type="predicted"/>
<keyword evidence="8" id="KW-1185">Reference proteome</keyword>
<dbReference type="GO" id="GO:0004130">
    <property type="term" value="F:cytochrome-c peroxidase activity"/>
    <property type="evidence" value="ECO:0007669"/>
    <property type="project" value="TreeGrafter"/>
</dbReference>
<evidence type="ECO:0000256" key="2">
    <source>
        <dbReference type="ARBA" id="ARBA00022723"/>
    </source>
</evidence>
<dbReference type="PANTHER" id="PTHR30600:SF9">
    <property type="entry name" value="BLR7738 PROTEIN"/>
    <property type="match status" value="1"/>
</dbReference>
<dbReference type="GO" id="GO:0020037">
    <property type="term" value="F:heme binding"/>
    <property type="evidence" value="ECO:0007669"/>
    <property type="project" value="InterPro"/>
</dbReference>
<evidence type="ECO:0000313" key="7">
    <source>
        <dbReference type="EMBL" id="MBK4215044.1"/>
    </source>
</evidence>
<feature type="transmembrane region" description="Helical" evidence="5">
    <location>
        <begin position="21"/>
        <end position="39"/>
    </location>
</feature>
<dbReference type="GO" id="GO:0009055">
    <property type="term" value="F:electron transfer activity"/>
    <property type="evidence" value="ECO:0007669"/>
    <property type="project" value="InterPro"/>
</dbReference>
<protein>
    <submittedName>
        <fullName evidence="7">Cytochrome c</fullName>
    </submittedName>
</protein>
<name>A0A934SH16_9RHOB</name>
<comment type="caution">
    <text evidence="7">The sequence shown here is derived from an EMBL/GenBank/DDBJ whole genome shotgun (WGS) entry which is preliminary data.</text>
</comment>
<keyword evidence="5" id="KW-0812">Transmembrane</keyword>
<keyword evidence="1 4" id="KW-0349">Heme</keyword>
<evidence type="ECO:0000256" key="5">
    <source>
        <dbReference type="SAM" id="Phobius"/>
    </source>
</evidence>
<sequence>MKRDDEPLTPVERSVRNRKRLVWLIILALLAGLFYWLVVVNQYVVAQKSEQDHFLHGSIGAETANGLPYWVFKALPEIYDDKLGGEGWGKFGLITLPEDDLPLGFSRRVVTGVERVWFNCSLCHIGSYRMSGGEQRLIAGAPSNNLRLQELIVFLAEAGRDPGFTADSLMDGIETAGGDLPWYQRLIYRHLVFPAVKTRLQWVSERLAFIDRQQEWGPGRVDTFNPYKAIQFNFRMDQAHVGDDVLNGSSDYPAIWQQSPREGMNLHWDGNNDSVAERNLSAALGAGVTPVTVDRAAIARIEEWMWQLPAPRYPGPIDDEAANRGETLYTRYCAACHGRLAVSPPPYPALDAAAPYGPTPPLRDCAAPRPATYAAVWNPQTRGEADDQPDTYGEGISAYAPARRYDYDRGRYPCLGQVVPLDRIGTDPGRWRSYTREFSAAQNLLYAGYPWRFERFRKTDGYASHPLDGIWARSPYLHNGSVPTLRDLLEPPEARPVEWYRGSDEIDPVRVGYRSDAAAPGRLFLFDTSLPGNGNGGHDYGTGLSARQKDDIVEYMKKL</sequence>